<dbReference type="AlphaFoldDB" id="A0A2P2QA74"/>
<keyword evidence="1" id="KW-1133">Transmembrane helix</keyword>
<dbReference type="EMBL" id="GGEC01083418">
    <property type="protein sequence ID" value="MBX63902.1"/>
    <property type="molecule type" value="Transcribed_RNA"/>
</dbReference>
<organism evidence="2">
    <name type="scientific">Rhizophora mucronata</name>
    <name type="common">Asiatic mangrove</name>
    <dbReference type="NCBI Taxonomy" id="61149"/>
    <lineage>
        <taxon>Eukaryota</taxon>
        <taxon>Viridiplantae</taxon>
        <taxon>Streptophyta</taxon>
        <taxon>Embryophyta</taxon>
        <taxon>Tracheophyta</taxon>
        <taxon>Spermatophyta</taxon>
        <taxon>Magnoliopsida</taxon>
        <taxon>eudicotyledons</taxon>
        <taxon>Gunneridae</taxon>
        <taxon>Pentapetalae</taxon>
        <taxon>rosids</taxon>
        <taxon>fabids</taxon>
        <taxon>Malpighiales</taxon>
        <taxon>Rhizophoraceae</taxon>
        <taxon>Rhizophora</taxon>
    </lineage>
</organism>
<protein>
    <submittedName>
        <fullName evidence="2">Uncharacterized protein</fullName>
    </submittedName>
</protein>
<proteinExistence type="predicted"/>
<reference evidence="2" key="1">
    <citation type="submission" date="2018-02" db="EMBL/GenBank/DDBJ databases">
        <title>Rhizophora mucronata_Transcriptome.</title>
        <authorList>
            <person name="Meera S.P."/>
            <person name="Sreeshan A."/>
            <person name="Augustine A."/>
        </authorList>
    </citation>
    <scope>NUCLEOTIDE SEQUENCE</scope>
    <source>
        <tissue evidence="2">Leaf</tissue>
    </source>
</reference>
<feature type="transmembrane region" description="Helical" evidence="1">
    <location>
        <begin position="6"/>
        <end position="26"/>
    </location>
</feature>
<keyword evidence="1" id="KW-0812">Transmembrane</keyword>
<evidence type="ECO:0000256" key="1">
    <source>
        <dbReference type="SAM" id="Phobius"/>
    </source>
</evidence>
<sequence length="59" mass="6975">MALFYVLLMTHFFIFGGFIIQSVNLYHSYFGNGKCNVPFLVDLEIELMNMEIFVHLYCM</sequence>
<accession>A0A2P2QA74</accession>
<evidence type="ECO:0000313" key="2">
    <source>
        <dbReference type="EMBL" id="MBX63902.1"/>
    </source>
</evidence>
<keyword evidence="1" id="KW-0472">Membrane</keyword>
<name>A0A2P2QA74_RHIMU</name>